<dbReference type="EMBL" id="MSFO01000001">
    <property type="protein sequence ID" value="PLB53911.1"/>
    <property type="molecule type" value="Genomic_DNA"/>
</dbReference>
<protein>
    <submittedName>
        <fullName evidence="4">L-Aspartase-like protein</fullName>
    </submittedName>
</protein>
<comment type="caution">
    <text evidence="4">The sequence shown here is derived from an EMBL/GenBank/DDBJ whole genome shotgun (WGS) entry which is preliminary data.</text>
</comment>
<reference evidence="4 5" key="1">
    <citation type="submission" date="2016-12" db="EMBL/GenBank/DDBJ databases">
        <title>The genomes of Aspergillus section Nigri reveals drivers in fungal speciation.</title>
        <authorList>
            <consortium name="DOE Joint Genome Institute"/>
            <person name="Vesth T.C."/>
            <person name="Nybo J."/>
            <person name="Theobald S."/>
            <person name="Brandl J."/>
            <person name="Frisvad J.C."/>
            <person name="Nielsen K.F."/>
            <person name="Lyhne E.K."/>
            <person name="Kogle M.E."/>
            <person name="Kuo A."/>
            <person name="Riley R."/>
            <person name="Clum A."/>
            <person name="Nolan M."/>
            <person name="Lipzen A."/>
            <person name="Salamov A."/>
            <person name="Henrissat B."/>
            <person name="Wiebenga A."/>
            <person name="De Vries R.P."/>
            <person name="Grigoriev I.V."/>
            <person name="Mortensen U.H."/>
            <person name="Andersen M.R."/>
            <person name="Baker S.E."/>
        </authorList>
    </citation>
    <scope>NUCLEOTIDE SEQUENCE [LARGE SCALE GENOMIC DNA]</scope>
    <source>
        <strain evidence="4 5">IBT 23096</strain>
    </source>
</reference>
<dbReference type="VEuPathDB" id="FungiDB:P170DRAFT_431677"/>
<name>A0A2I2GLZ4_9EURO</name>
<dbReference type="PRINTS" id="PR00149">
    <property type="entry name" value="FUMRATELYASE"/>
</dbReference>
<dbReference type="Proteomes" id="UP000234275">
    <property type="component" value="Unassembled WGS sequence"/>
</dbReference>
<dbReference type="InterPro" id="IPR018951">
    <property type="entry name" value="Fumarase_C_C"/>
</dbReference>
<organism evidence="4 5">
    <name type="scientific">Aspergillus steynii IBT 23096</name>
    <dbReference type="NCBI Taxonomy" id="1392250"/>
    <lineage>
        <taxon>Eukaryota</taxon>
        <taxon>Fungi</taxon>
        <taxon>Dikarya</taxon>
        <taxon>Ascomycota</taxon>
        <taxon>Pezizomycotina</taxon>
        <taxon>Eurotiomycetes</taxon>
        <taxon>Eurotiomycetidae</taxon>
        <taxon>Eurotiales</taxon>
        <taxon>Aspergillaceae</taxon>
        <taxon>Aspergillus</taxon>
        <taxon>Aspergillus subgen. Circumdati</taxon>
    </lineage>
</organism>
<evidence type="ECO:0000259" key="2">
    <source>
        <dbReference type="Pfam" id="PF00206"/>
    </source>
</evidence>
<dbReference type="Pfam" id="PF10415">
    <property type="entry name" value="FumaraseC_C"/>
    <property type="match status" value="1"/>
</dbReference>
<dbReference type="InterPro" id="IPR024083">
    <property type="entry name" value="Fumarase/histidase_N"/>
</dbReference>
<dbReference type="STRING" id="1392250.A0A2I2GLZ4"/>
<dbReference type="PROSITE" id="PS00163">
    <property type="entry name" value="FUMARATE_LYASES"/>
    <property type="match status" value="1"/>
</dbReference>
<dbReference type="RefSeq" id="XP_024709213.1">
    <property type="nucleotide sequence ID" value="XM_024848095.1"/>
</dbReference>
<gene>
    <name evidence="4" type="ORF">P170DRAFT_431677</name>
</gene>
<sequence>MPVANSRVEKDSLGQLELSADVLYGINTHRSLANFPLSGRSITTWPDFIYAFATVKQATALANLEIGCLTAEQADAISAACEEIKIGKHDAHLVVDMLEGSGGTSTNMNMNEVIANIAAKSAGRALSDYSFVHPNDHVNLGQSTNDVVPTAMKLAAYRAMAEPLHNLRKLAVALSTKCEEYKSIFRLGRTCLQDAQPMTLGQAFGGYEAVVQRHADHLDAIRQQLLTVPLGATAIGTGFGSQPGYKAAVFRHLSSLFNTKVHPTSNAFDGMQNMDTCARLSGELRNTANTLWKIANDLIILSSGPNGGINEITLPSVQAGSSIMPGKVNPVIPIAVCQVALAITGNDTAIAMGCQQGLLEINHFELLVCDRLLDSIRLLGGAADIFARRCIDGILANEDVSREHLLASSALATALVPALGYAQVSSIVREALAEERPFLDVVVEQGLLTKDEIMGIVQRSAHGDSV</sequence>
<dbReference type="NCBIfam" id="NF008909">
    <property type="entry name" value="PRK12273.1"/>
    <property type="match status" value="1"/>
</dbReference>
<dbReference type="GO" id="GO:0008797">
    <property type="term" value="F:aspartate ammonia-lyase activity"/>
    <property type="evidence" value="ECO:0007669"/>
    <property type="project" value="TreeGrafter"/>
</dbReference>
<dbReference type="PANTHER" id="PTHR42696:SF2">
    <property type="entry name" value="ASPARTATE AMMONIA-LYASE"/>
    <property type="match status" value="1"/>
</dbReference>
<proteinExistence type="predicted"/>
<dbReference type="InterPro" id="IPR008948">
    <property type="entry name" value="L-Aspartase-like"/>
</dbReference>
<accession>A0A2I2GLZ4</accession>
<dbReference type="GO" id="GO:0005829">
    <property type="term" value="C:cytosol"/>
    <property type="evidence" value="ECO:0007669"/>
    <property type="project" value="TreeGrafter"/>
</dbReference>
<dbReference type="Gene3D" id="1.10.40.30">
    <property type="entry name" value="Fumarase/aspartase (C-terminal domain)"/>
    <property type="match status" value="1"/>
</dbReference>
<dbReference type="InterPro" id="IPR000362">
    <property type="entry name" value="Fumarate_lyase_fam"/>
</dbReference>
<dbReference type="AlphaFoldDB" id="A0A2I2GLZ4"/>
<dbReference type="InterPro" id="IPR051546">
    <property type="entry name" value="Aspartate_Ammonia-Lyase"/>
</dbReference>
<feature type="domain" description="Fumarase C C-terminal" evidence="3">
    <location>
        <begin position="411"/>
        <end position="457"/>
    </location>
</feature>
<dbReference type="Gene3D" id="1.20.200.10">
    <property type="entry name" value="Fumarase/aspartase (Central domain)"/>
    <property type="match status" value="1"/>
</dbReference>
<dbReference type="GeneID" id="36555794"/>
<feature type="domain" description="Fumarate lyase N-terminal" evidence="2">
    <location>
        <begin position="15"/>
        <end position="345"/>
    </location>
</feature>
<keyword evidence="5" id="KW-1185">Reference proteome</keyword>
<dbReference type="OrthoDB" id="1738025at2759"/>
<evidence type="ECO:0000313" key="5">
    <source>
        <dbReference type="Proteomes" id="UP000234275"/>
    </source>
</evidence>
<dbReference type="GO" id="GO:0006099">
    <property type="term" value="P:tricarboxylic acid cycle"/>
    <property type="evidence" value="ECO:0007669"/>
    <property type="project" value="InterPro"/>
</dbReference>
<dbReference type="Gene3D" id="1.10.275.10">
    <property type="entry name" value="Fumarase/aspartase (N-terminal domain)"/>
    <property type="match status" value="1"/>
</dbReference>
<dbReference type="PRINTS" id="PR00145">
    <property type="entry name" value="ARGSUCLYASE"/>
</dbReference>
<evidence type="ECO:0000259" key="3">
    <source>
        <dbReference type="Pfam" id="PF10415"/>
    </source>
</evidence>
<dbReference type="InterPro" id="IPR022761">
    <property type="entry name" value="Fumarate_lyase_N"/>
</dbReference>
<dbReference type="InterPro" id="IPR020557">
    <property type="entry name" value="Fumarate_lyase_CS"/>
</dbReference>
<dbReference type="Pfam" id="PF00206">
    <property type="entry name" value="Lyase_1"/>
    <property type="match status" value="1"/>
</dbReference>
<evidence type="ECO:0000313" key="4">
    <source>
        <dbReference type="EMBL" id="PLB53911.1"/>
    </source>
</evidence>
<dbReference type="SUPFAM" id="SSF48557">
    <property type="entry name" value="L-aspartase-like"/>
    <property type="match status" value="1"/>
</dbReference>
<evidence type="ECO:0000256" key="1">
    <source>
        <dbReference type="ARBA" id="ARBA00023239"/>
    </source>
</evidence>
<keyword evidence="1" id="KW-0456">Lyase</keyword>
<dbReference type="PANTHER" id="PTHR42696">
    <property type="entry name" value="ASPARTATE AMMONIA-LYASE"/>
    <property type="match status" value="1"/>
</dbReference>
<dbReference type="GO" id="GO:0006531">
    <property type="term" value="P:aspartate metabolic process"/>
    <property type="evidence" value="ECO:0007669"/>
    <property type="project" value="TreeGrafter"/>
</dbReference>